<accession>A0A1D8G437</accession>
<reference evidence="3 4" key="1">
    <citation type="submission" date="2016-09" db="EMBL/GenBank/DDBJ databases">
        <title>Streptomyces rubrolavendulae MJM4426 Genome sequencing and assembly.</title>
        <authorList>
            <person name="Kim J.-G."/>
        </authorList>
    </citation>
    <scope>NUCLEOTIDE SEQUENCE [LARGE SCALE GENOMIC DNA]</scope>
    <source>
        <strain evidence="3 4">MJM4426</strain>
    </source>
</reference>
<gene>
    <name evidence="3" type="ORF">A4G23_03068</name>
</gene>
<feature type="compositionally biased region" description="Gly residues" evidence="1">
    <location>
        <begin position="408"/>
        <end position="421"/>
    </location>
</feature>
<dbReference type="Gene3D" id="3.40.630.30">
    <property type="match status" value="1"/>
</dbReference>
<name>A0A1D8G437_9ACTN</name>
<dbReference type="KEGG" id="srn:A4G23_03068"/>
<evidence type="ECO:0000256" key="1">
    <source>
        <dbReference type="SAM" id="MobiDB-lite"/>
    </source>
</evidence>
<dbReference type="SUPFAM" id="SSF55729">
    <property type="entry name" value="Acyl-CoA N-acyltransferases (Nat)"/>
    <property type="match status" value="1"/>
</dbReference>
<dbReference type="RefSeq" id="WP_069977434.1">
    <property type="nucleotide sequence ID" value="NZ_CP017316.1"/>
</dbReference>
<dbReference type="InterPro" id="IPR038740">
    <property type="entry name" value="BioF2-like_GNAT_dom"/>
</dbReference>
<dbReference type="InterPro" id="IPR016181">
    <property type="entry name" value="Acyl_CoA_acyltransferase"/>
</dbReference>
<dbReference type="OrthoDB" id="3452668at2"/>
<evidence type="ECO:0000259" key="2">
    <source>
        <dbReference type="Pfam" id="PF13480"/>
    </source>
</evidence>
<dbReference type="Proteomes" id="UP000095349">
    <property type="component" value="Chromosome"/>
</dbReference>
<keyword evidence="4" id="KW-1185">Reference proteome</keyword>
<dbReference type="Pfam" id="PF13480">
    <property type="entry name" value="Acetyltransf_6"/>
    <property type="match status" value="1"/>
</dbReference>
<dbReference type="AlphaFoldDB" id="A0A1D8G437"/>
<feature type="compositionally biased region" description="Low complexity" evidence="1">
    <location>
        <begin position="422"/>
        <end position="432"/>
    </location>
</feature>
<organism evidence="3 4">
    <name type="scientific">Streptomyces rubrolavendulae</name>
    <dbReference type="NCBI Taxonomy" id="285473"/>
    <lineage>
        <taxon>Bacteria</taxon>
        <taxon>Bacillati</taxon>
        <taxon>Actinomycetota</taxon>
        <taxon>Actinomycetes</taxon>
        <taxon>Kitasatosporales</taxon>
        <taxon>Streptomycetaceae</taxon>
        <taxon>Streptomyces</taxon>
    </lineage>
</organism>
<dbReference type="PATRIC" id="fig|285473.5.peg.3204"/>
<protein>
    <recommendedName>
        <fullName evidence="2">BioF2-like acetyltransferase domain-containing protein</fullName>
    </recommendedName>
</protein>
<feature type="domain" description="BioF2-like acetyltransferase" evidence="2">
    <location>
        <begin position="189"/>
        <end position="332"/>
    </location>
</feature>
<dbReference type="EMBL" id="CP017316">
    <property type="protein sequence ID" value="AOT60201.1"/>
    <property type="molecule type" value="Genomic_DNA"/>
</dbReference>
<sequence>MSALGTRAPAAGPRRTGRLLTASVCRDERHFAALAAEWDDLFGRSSAATPFQTHAWLHSWWLSYGAPGRLRLVLVRDAADGRLVAAAPLWRTRARVPTVEFLGGALTDYGDVLADDDRPEAVPVLADALARLARSTVLDLREVRPGAAAERLLAFWTGPRTRLADSLCLELPPVPVEELVGRLPSARAQRARAKLRRIDREGVEARPVPADEVPRALRRLLDLHRRQWAGRGVTAEHLTERFAAHLGRAVRAMAETGHARVTEFLIGGEVVAADLTLLSPRLSGGYLYGADPLLRSLKVDVAALLLRNGVRLAADAGCGTLSLLRGDEPYKQHWRPSAARNQRLLLAGRRTAPLLWLRAAHAAGRCWAADRLRGRAWVRRLRGWAGPEGRLRAGTGARGAGYEVSTGDGPGKRGPGSGRAPGGRTASRRAIT</sequence>
<dbReference type="STRING" id="285473.A4G23_03068"/>
<evidence type="ECO:0000313" key="4">
    <source>
        <dbReference type="Proteomes" id="UP000095349"/>
    </source>
</evidence>
<feature type="region of interest" description="Disordered" evidence="1">
    <location>
        <begin position="395"/>
        <end position="432"/>
    </location>
</feature>
<evidence type="ECO:0000313" key="3">
    <source>
        <dbReference type="EMBL" id="AOT60201.1"/>
    </source>
</evidence>
<proteinExistence type="predicted"/>